<evidence type="ECO:0000313" key="3">
    <source>
        <dbReference type="Proteomes" id="UP000675664"/>
    </source>
</evidence>
<evidence type="ECO:0000256" key="1">
    <source>
        <dbReference type="SAM" id="Phobius"/>
    </source>
</evidence>
<sequence length="80" mass="9420">MERNMRSNERNRILVNGSLISLGLVAVLDNIFSHWLFKWHRILPDETLSEYLEIALFILGLVLLGIGVYREIKDRRIKLQ</sequence>
<protein>
    <recommendedName>
        <fullName evidence="4">DUF2243 domain-containing protein</fullName>
    </recommendedName>
</protein>
<reference evidence="2" key="1">
    <citation type="submission" date="2021-04" db="EMBL/GenBank/DDBJ databases">
        <title>Sinoanaerobacter chloroacetimidivorans sp. nov., an obligate anaerobic bacterium isolated from anaerobic sludge.</title>
        <authorList>
            <person name="Bao Y."/>
        </authorList>
    </citation>
    <scope>NUCLEOTIDE SEQUENCE</scope>
    <source>
        <strain evidence="2">BAD-6</strain>
    </source>
</reference>
<name>A0A8J8B5F8_9FIRM</name>
<keyword evidence="1" id="KW-0472">Membrane</keyword>
<dbReference type="AlphaFoldDB" id="A0A8J8B5F8"/>
<evidence type="ECO:0008006" key="4">
    <source>
        <dbReference type="Google" id="ProtNLM"/>
    </source>
</evidence>
<keyword evidence="1" id="KW-0812">Transmembrane</keyword>
<keyword evidence="1" id="KW-1133">Transmembrane helix</keyword>
<feature type="transmembrane region" description="Helical" evidence="1">
    <location>
        <begin position="12"/>
        <end position="31"/>
    </location>
</feature>
<proteinExistence type="predicted"/>
<keyword evidence="3" id="KW-1185">Reference proteome</keyword>
<evidence type="ECO:0000313" key="2">
    <source>
        <dbReference type="EMBL" id="MBR0600295.1"/>
    </source>
</evidence>
<dbReference type="EMBL" id="JAGSND010000024">
    <property type="protein sequence ID" value="MBR0600295.1"/>
    <property type="molecule type" value="Genomic_DNA"/>
</dbReference>
<dbReference type="RefSeq" id="WP_227020408.1">
    <property type="nucleotide sequence ID" value="NZ_JAGSND010000024.1"/>
</dbReference>
<feature type="transmembrane region" description="Helical" evidence="1">
    <location>
        <begin position="51"/>
        <end position="69"/>
    </location>
</feature>
<accession>A0A8J8B5F8</accession>
<comment type="caution">
    <text evidence="2">The sequence shown here is derived from an EMBL/GenBank/DDBJ whole genome shotgun (WGS) entry which is preliminary data.</text>
</comment>
<dbReference type="Proteomes" id="UP000675664">
    <property type="component" value="Unassembled WGS sequence"/>
</dbReference>
<organism evidence="2 3">
    <name type="scientific">Sinanaerobacter chloroacetimidivorans</name>
    <dbReference type="NCBI Taxonomy" id="2818044"/>
    <lineage>
        <taxon>Bacteria</taxon>
        <taxon>Bacillati</taxon>
        <taxon>Bacillota</taxon>
        <taxon>Clostridia</taxon>
        <taxon>Peptostreptococcales</taxon>
        <taxon>Anaerovoracaceae</taxon>
        <taxon>Sinanaerobacter</taxon>
    </lineage>
</organism>
<gene>
    <name evidence="2" type="ORF">KCX82_20700</name>
</gene>
<reference evidence="2" key="2">
    <citation type="submission" date="2021-04" db="EMBL/GenBank/DDBJ databases">
        <authorList>
            <person name="Liu J."/>
        </authorList>
    </citation>
    <scope>NUCLEOTIDE SEQUENCE</scope>
    <source>
        <strain evidence="2">BAD-6</strain>
    </source>
</reference>